<dbReference type="AlphaFoldDB" id="A0A3B3UZJ8"/>
<dbReference type="GeneTree" id="ENSGT00940000157343"/>
<dbReference type="Gene3D" id="2.10.25.10">
    <property type="entry name" value="Laminin"/>
    <property type="match status" value="1"/>
</dbReference>
<dbReference type="Ensembl" id="ENSPLAT00000027545.1">
    <property type="protein sequence ID" value="ENSPLAP00000018127.1"/>
    <property type="gene ID" value="ENSPLAG00000022734.1"/>
</dbReference>
<dbReference type="InterPro" id="IPR003599">
    <property type="entry name" value="Ig_sub"/>
</dbReference>
<dbReference type="SUPFAM" id="SSF56436">
    <property type="entry name" value="C-type lectin-like"/>
    <property type="match status" value="3"/>
</dbReference>
<dbReference type="Pfam" id="PF00084">
    <property type="entry name" value="Sushi"/>
    <property type="match status" value="1"/>
</dbReference>
<keyword evidence="10" id="KW-0768">Sushi</keyword>
<dbReference type="GO" id="GO:0010001">
    <property type="term" value="P:glial cell differentiation"/>
    <property type="evidence" value="ECO:0007669"/>
    <property type="project" value="TreeGrafter"/>
</dbReference>
<dbReference type="InterPro" id="IPR013783">
    <property type="entry name" value="Ig-like_fold"/>
</dbReference>
<dbReference type="FunFam" id="3.10.100.10:FF:000003">
    <property type="entry name" value="Versican core protein"/>
    <property type="match status" value="1"/>
</dbReference>
<dbReference type="GO" id="GO:0005540">
    <property type="term" value="F:hyaluronic acid binding"/>
    <property type="evidence" value="ECO:0007669"/>
    <property type="project" value="InterPro"/>
</dbReference>
<dbReference type="GO" id="GO:0045202">
    <property type="term" value="C:synapse"/>
    <property type="evidence" value="ECO:0007669"/>
    <property type="project" value="TreeGrafter"/>
</dbReference>
<comment type="subcellular location">
    <subcellularLocation>
        <location evidence="1">Secreted</location>
    </subcellularLocation>
</comment>
<evidence type="ECO:0000259" key="16">
    <source>
        <dbReference type="PROSITE" id="PS50923"/>
    </source>
</evidence>
<dbReference type="InterPro" id="IPR000742">
    <property type="entry name" value="EGF"/>
</dbReference>
<dbReference type="SMART" id="SM00406">
    <property type="entry name" value="IGv"/>
    <property type="match status" value="1"/>
</dbReference>
<keyword evidence="7" id="KW-0325">Glycoprotein</keyword>
<feature type="compositionally biased region" description="Basic and acidic residues" evidence="12">
    <location>
        <begin position="552"/>
        <end position="564"/>
    </location>
</feature>
<dbReference type="PANTHER" id="PTHR22804">
    <property type="entry name" value="AGGRECAN/VERSICAN PROTEOGLYCAN"/>
    <property type="match status" value="1"/>
</dbReference>
<feature type="domain" description="EGF-like" evidence="13">
    <location>
        <begin position="587"/>
        <end position="622"/>
    </location>
</feature>
<dbReference type="PANTHER" id="PTHR22804:SF41">
    <property type="entry name" value="BREVICAN CORE PROTEIN"/>
    <property type="match status" value="1"/>
</dbReference>
<evidence type="ECO:0000256" key="7">
    <source>
        <dbReference type="ARBA" id="ARBA00023180"/>
    </source>
</evidence>
<dbReference type="SMART" id="SM00445">
    <property type="entry name" value="LINK"/>
    <property type="match status" value="2"/>
</dbReference>
<dbReference type="PROSITE" id="PS50923">
    <property type="entry name" value="SUSHI"/>
    <property type="match status" value="1"/>
</dbReference>
<dbReference type="STRING" id="48699.ENSPLAP00000018127"/>
<organism evidence="18 19">
    <name type="scientific">Poecilia latipinna</name>
    <name type="common">sailfin molly</name>
    <dbReference type="NCBI Taxonomy" id="48699"/>
    <lineage>
        <taxon>Eukaryota</taxon>
        <taxon>Metazoa</taxon>
        <taxon>Chordata</taxon>
        <taxon>Craniata</taxon>
        <taxon>Vertebrata</taxon>
        <taxon>Euteleostomi</taxon>
        <taxon>Actinopterygii</taxon>
        <taxon>Neopterygii</taxon>
        <taxon>Teleostei</taxon>
        <taxon>Neoteleostei</taxon>
        <taxon>Acanthomorphata</taxon>
        <taxon>Ovalentaria</taxon>
        <taxon>Atherinomorphae</taxon>
        <taxon>Cyprinodontiformes</taxon>
        <taxon>Poeciliidae</taxon>
        <taxon>Poeciliinae</taxon>
        <taxon>Poecilia</taxon>
    </lineage>
</organism>
<keyword evidence="8" id="KW-0393">Immunoglobulin domain</keyword>
<feature type="region of interest" description="Disordered" evidence="12">
    <location>
        <begin position="462"/>
        <end position="506"/>
    </location>
</feature>
<evidence type="ECO:0000256" key="9">
    <source>
        <dbReference type="PROSITE-ProRule" id="PRU00076"/>
    </source>
</evidence>
<evidence type="ECO:0000256" key="10">
    <source>
        <dbReference type="PROSITE-ProRule" id="PRU00302"/>
    </source>
</evidence>
<dbReference type="PROSITE" id="PS50835">
    <property type="entry name" value="IG_LIKE"/>
    <property type="match status" value="1"/>
</dbReference>
<proteinExistence type="predicted"/>
<dbReference type="SMART" id="SM00032">
    <property type="entry name" value="CCP"/>
    <property type="match status" value="1"/>
</dbReference>
<accession>A0A3B3UZJ8</accession>
<feature type="domain" description="Link" evidence="17">
    <location>
        <begin position="263"/>
        <end position="359"/>
    </location>
</feature>
<evidence type="ECO:0000256" key="4">
    <source>
        <dbReference type="ARBA" id="ARBA00022737"/>
    </source>
</evidence>
<evidence type="ECO:0000313" key="19">
    <source>
        <dbReference type="Proteomes" id="UP000261500"/>
    </source>
</evidence>
<dbReference type="FunFam" id="3.10.100.10:FF:000002">
    <property type="entry name" value="Hyaluronan proteoglycan link protein 1"/>
    <property type="match status" value="1"/>
</dbReference>
<dbReference type="SUPFAM" id="SSF57196">
    <property type="entry name" value="EGF/Laminin"/>
    <property type="match status" value="1"/>
</dbReference>
<dbReference type="InterPro" id="IPR050691">
    <property type="entry name" value="Hyaluronan_bind_Proteoglycan"/>
</dbReference>
<evidence type="ECO:0000256" key="11">
    <source>
        <dbReference type="PROSITE-ProRule" id="PRU00323"/>
    </source>
</evidence>
<dbReference type="InterPro" id="IPR016186">
    <property type="entry name" value="C-type_lectin-like/link_sf"/>
</dbReference>
<dbReference type="InterPro" id="IPR018378">
    <property type="entry name" value="C-type_lectin_CS"/>
</dbReference>
<evidence type="ECO:0000256" key="1">
    <source>
        <dbReference type="ARBA" id="ARBA00004613"/>
    </source>
</evidence>
<dbReference type="Gene3D" id="2.10.70.10">
    <property type="entry name" value="Complement Module, domain 1"/>
    <property type="match status" value="1"/>
</dbReference>
<feature type="domain" description="Link" evidence="17">
    <location>
        <begin position="162"/>
        <end position="257"/>
    </location>
</feature>
<dbReference type="InterPro" id="IPR000436">
    <property type="entry name" value="Sushi_SCR_CCP_dom"/>
</dbReference>
<dbReference type="SUPFAM" id="SSF48726">
    <property type="entry name" value="Immunoglobulin"/>
    <property type="match status" value="1"/>
</dbReference>
<dbReference type="InterPro" id="IPR001304">
    <property type="entry name" value="C-type_lectin-like"/>
</dbReference>
<feature type="region of interest" description="Disordered" evidence="12">
    <location>
        <begin position="522"/>
        <end position="564"/>
    </location>
</feature>
<dbReference type="Gene3D" id="2.60.40.10">
    <property type="entry name" value="Immunoglobulins"/>
    <property type="match status" value="1"/>
</dbReference>
<dbReference type="CDD" id="cd00054">
    <property type="entry name" value="EGF_CA"/>
    <property type="match status" value="1"/>
</dbReference>
<dbReference type="InterPro" id="IPR036179">
    <property type="entry name" value="Ig-like_dom_sf"/>
</dbReference>
<dbReference type="PROSITE" id="PS50041">
    <property type="entry name" value="C_TYPE_LECTIN_2"/>
    <property type="match status" value="1"/>
</dbReference>
<evidence type="ECO:0000259" key="17">
    <source>
        <dbReference type="PROSITE" id="PS50963"/>
    </source>
</evidence>
<reference evidence="18" key="2">
    <citation type="submission" date="2025-09" db="UniProtKB">
        <authorList>
            <consortium name="Ensembl"/>
        </authorList>
    </citation>
    <scope>IDENTIFICATION</scope>
</reference>
<dbReference type="CDD" id="cd00033">
    <property type="entry name" value="CCP"/>
    <property type="match status" value="1"/>
</dbReference>
<protein>
    <submittedName>
        <fullName evidence="18">Brevican</fullName>
    </submittedName>
</protein>
<keyword evidence="9" id="KW-0245">EGF-like domain</keyword>
<dbReference type="SMART" id="SM00034">
    <property type="entry name" value="CLECT"/>
    <property type="match status" value="1"/>
</dbReference>
<evidence type="ECO:0000256" key="12">
    <source>
        <dbReference type="SAM" id="MobiDB-lite"/>
    </source>
</evidence>
<feature type="domain" description="Sushi" evidence="16">
    <location>
        <begin position="751"/>
        <end position="811"/>
    </location>
</feature>
<dbReference type="Pfam" id="PF00059">
    <property type="entry name" value="Lectin_C"/>
    <property type="match status" value="1"/>
</dbReference>
<evidence type="ECO:0000256" key="6">
    <source>
        <dbReference type="ARBA" id="ARBA00023157"/>
    </source>
</evidence>
<feature type="domain" description="Ig-like" evidence="15">
    <location>
        <begin position="40"/>
        <end position="155"/>
    </location>
</feature>
<evidence type="ECO:0000256" key="3">
    <source>
        <dbReference type="ARBA" id="ARBA00022729"/>
    </source>
</evidence>
<reference evidence="18" key="1">
    <citation type="submission" date="2025-08" db="UniProtKB">
        <authorList>
            <consortium name="Ensembl"/>
        </authorList>
    </citation>
    <scope>IDENTIFICATION</scope>
</reference>
<dbReference type="FunFam" id="3.10.100.10:FF:000011">
    <property type="entry name" value="Aggrecan core protein"/>
    <property type="match status" value="1"/>
</dbReference>
<feature type="compositionally biased region" description="Polar residues" evidence="12">
    <location>
        <begin position="478"/>
        <end position="502"/>
    </location>
</feature>
<dbReference type="PROSITE" id="PS50026">
    <property type="entry name" value="EGF_3"/>
    <property type="match status" value="1"/>
</dbReference>
<dbReference type="InterPro" id="IPR013106">
    <property type="entry name" value="Ig_V-set"/>
</dbReference>
<dbReference type="CDD" id="cd03517">
    <property type="entry name" value="Link_domain_CSPGs_modules_1_3"/>
    <property type="match status" value="1"/>
</dbReference>
<dbReference type="Proteomes" id="UP000261500">
    <property type="component" value="Unplaced"/>
</dbReference>
<dbReference type="PROSITE" id="PS01241">
    <property type="entry name" value="LINK_1"/>
    <property type="match status" value="1"/>
</dbReference>
<evidence type="ECO:0000256" key="8">
    <source>
        <dbReference type="ARBA" id="ARBA00023319"/>
    </source>
</evidence>
<keyword evidence="4" id="KW-0677">Repeat</keyword>
<dbReference type="CDD" id="cd03520">
    <property type="entry name" value="Link_domain_CSPGs_modules_2_4"/>
    <property type="match status" value="1"/>
</dbReference>
<dbReference type="InterPro" id="IPR000538">
    <property type="entry name" value="Link_dom"/>
</dbReference>
<dbReference type="PROSITE" id="PS50963">
    <property type="entry name" value="LINK_2"/>
    <property type="match status" value="2"/>
</dbReference>
<dbReference type="Pfam" id="PF00008">
    <property type="entry name" value="EGF"/>
    <property type="match status" value="1"/>
</dbReference>
<evidence type="ECO:0000259" key="13">
    <source>
        <dbReference type="PROSITE" id="PS50026"/>
    </source>
</evidence>
<feature type="compositionally biased region" description="Acidic residues" evidence="12">
    <location>
        <begin position="465"/>
        <end position="477"/>
    </location>
</feature>
<dbReference type="Gene3D" id="3.10.100.10">
    <property type="entry name" value="Mannose-Binding Protein A, subunit A"/>
    <property type="match status" value="3"/>
</dbReference>
<keyword evidence="5" id="KW-0654">Proteoglycan</keyword>
<dbReference type="InterPro" id="IPR016187">
    <property type="entry name" value="CTDL_fold"/>
</dbReference>
<feature type="domain" description="C-type lectin" evidence="14">
    <location>
        <begin position="633"/>
        <end position="747"/>
    </location>
</feature>
<feature type="disulfide bond" evidence="10">
    <location>
        <begin position="753"/>
        <end position="796"/>
    </location>
</feature>
<dbReference type="PRINTS" id="PR01265">
    <property type="entry name" value="LINKMODULE"/>
</dbReference>
<feature type="disulfide bond" evidence="11">
    <location>
        <begin position="306"/>
        <end position="327"/>
    </location>
</feature>
<name>A0A3B3UZJ8_9TELE</name>
<keyword evidence="6 9" id="KW-1015">Disulfide bond</keyword>
<feature type="disulfide bond" evidence="10">
    <location>
        <begin position="782"/>
        <end position="809"/>
    </location>
</feature>
<feature type="disulfide bond" evidence="11">
    <location>
        <begin position="208"/>
        <end position="229"/>
    </location>
</feature>
<dbReference type="Pfam" id="PF00193">
    <property type="entry name" value="Xlink"/>
    <property type="match status" value="2"/>
</dbReference>
<evidence type="ECO:0000256" key="2">
    <source>
        <dbReference type="ARBA" id="ARBA00022525"/>
    </source>
</evidence>
<evidence type="ECO:0000313" key="18">
    <source>
        <dbReference type="Ensembl" id="ENSPLAP00000018127.1"/>
    </source>
</evidence>
<dbReference type="SMART" id="SM00181">
    <property type="entry name" value="EGF"/>
    <property type="match status" value="1"/>
</dbReference>
<dbReference type="GO" id="GO:0005615">
    <property type="term" value="C:extracellular space"/>
    <property type="evidence" value="ECO:0007669"/>
    <property type="project" value="TreeGrafter"/>
</dbReference>
<dbReference type="PROSITE" id="PS00615">
    <property type="entry name" value="C_TYPE_LECTIN_1"/>
    <property type="match status" value="1"/>
</dbReference>
<dbReference type="GO" id="GO:0001501">
    <property type="term" value="P:skeletal system development"/>
    <property type="evidence" value="ECO:0007669"/>
    <property type="project" value="TreeGrafter"/>
</dbReference>
<dbReference type="GO" id="GO:0072534">
    <property type="term" value="C:perineuronal net"/>
    <property type="evidence" value="ECO:0007669"/>
    <property type="project" value="TreeGrafter"/>
</dbReference>
<feature type="disulfide bond" evidence="9">
    <location>
        <begin position="612"/>
        <end position="621"/>
    </location>
</feature>
<dbReference type="GO" id="GO:0007155">
    <property type="term" value="P:cell adhesion"/>
    <property type="evidence" value="ECO:0007669"/>
    <property type="project" value="InterPro"/>
</dbReference>
<dbReference type="InterPro" id="IPR007110">
    <property type="entry name" value="Ig-like_dom"/>
</dbReference>
<keyword evidence="2" id="KW-0964">Secreted</keyword>
<dbReference type="Pfam" id="PF07686">
    <property type="entry name" value="V-set"/>
    <property type="match status" value="1"/>
</dbReference>
<keyword evidence="3" id="KW-0732">Signal</keyword>
<evidence type="ECO:0000259" key="15">
    <source>
        <dbReference type="PROSITE" id="PS50835"/>
    </source>
</evidence>
<dbReference type="PROSITE" id="PS00022">
    <property type="entry name" value="EGF_1"/>
    <property type="match status" value="1"/>
</dbReference>
<dbReference type="GO" id="GO:0007417">
    <property type="term" value="P:central nervous system development"/>
    <property type="evidence" value="ECO:0007669"/>
    <property type="project" value="TreeGrafter"/>
</dbReference>
<evidence type="ECO:0000259" key="14">
    <source>
        <dbReference type="PROSITE" id="PS50041"/>
    </source>
</evidence>
<sequence length="863" mass="97353">FSPLPLFSLRSPLLPALPGCFLLPVRLCSSEEGLLQVTIPTTVPVLAMLGGSLTLPCLVSLTHPPPSPPTNGRHAVLSVPRVKWSVLRHGQETEILVARGDRVRVNEFYKDRASLLNYAFSPADLTLRLESLRQNDTGFYRCEVQQGLEDADDVVLVKVKGVVFHYRDASSRYAFTFERATAACEEIGAEIASPEQLLAAYHSGYEQCDAGWLSDQSVRYPIQMPREGCFGDMDGMPGVRNYGLLDHDELYDVYCYVENIQGEVFHSSDPQRFTFLEAKAYCESHSAELATTAQLYAAWNDGLNHCSPGWLADGSVRYPIVTPRERCGGGEPGVKTIYQYSNQTGFPDILSQHDVYCFKSKKDLFCSCGVSSNSTELDDLTEQSGHIHPTELPTVEMPLLTDETFLVSPDSVTQVPLSVRVEVRSNDRTFYPESPTPSEVEPLEENQDPLEENQEVFLNTVPNPTEDDLNEGWDESSGENPQINPELNATNPTLSADHTINGSDAPPLTEIKITLIPDLSLTPRWEPVPSTPTALESRSDREYSAEPPVNDKSNEISKEQEFPRTRSRTHEINKCKIFYIIFIFPVVADSCLENPCLNGGTCVDGDPLRCICLPGYGGALCQRGVCEPGWEKFQGFCYRHFSKRQSWEAAEQHCRLCGGHLLSVMTPEEQHHINDKYREYQWIGLNDRTIEGDFRWSDGNPLLYENWYKNQPDSYFLSGEDCAVMVWHDGGRWSDVPCNYHLSYTCKKGVSSCGEPPRVHHALVFGKKRLRYETNSRIRYYCEEGFVQKLNPVIRCLPGGHWEAPQITCLPTGRPKPTLIPDVCRRKLPDHRRKLRLCRRQSLSPRNRHKNTDSILLKNKTNM</sequence>
<dbReference type="SUPFAM" id="SSF57535">
    <property type="entry name" value="Complement control module/SCR domain"/>
    <property type="match status" value="1"/>
</dbReference>
<dbReference type="GO" id="GO:0002052">
    <property type="term" value="P:positive regulation of neuroblast proliferation"/>
    <property type="evidence" value="ECO:0007669"/>
    <property type="project" value="TreeGrafter"/>
</dbReference>
<dbReference type="InterPro" id="IPR035976">
    <property type="entry name" value="Sushi/SCR/CCP_sf"/>
</dbReference>
<comment type="caution">
    <text evidence="9">Lacks conserved residue(s) required for the propagation of feature annotation.</text>
</comment>
<dbReference type="FunFam" id="2.10.70.10:FF:000003">
    <property type="entry name" value="Versican core protein"/>
    <property type="match status" value="1"/>
</dbReference>
<dbReference type="PROSITE" id="PS01186">
    <property type="entry name" value="EGF_2"/>
    <property type="match status" value="1"/>
</dbReference>
<feature type="region of interest" description="Disordered" evidence="12">
    <location>
        <begin position="841"/>
        <end position="863"/>
    </location>
</feature>
<keyword evidence="19" id="KW-1185">Reference proteome</keyword>
<dbReference type="SMART" id="SM00409">
    <property type="entry name" value="IG"/>
    <property type="match status" value="1"/>
</dbReference>
<dbReference type="FunFam" id="2.60.40.10:FF:001192">
    <property type="entry name" value="Aggrecan core protein"/>
    <property type="match status" value="1"/>
</dbReference>
<evidence type="ECO:0000256" key="5">
    <source>
        <dbReference type="ARBA" id="ARBA00022974"/>
    </source>
</evidence>